<dbReference type="EMBL" id="AP022570">
    <property type="protein sequence ID" value="BBX50343.1"/>
    <property type="molecule type" value="Genomic_DNA"/>
</dbReference>
<dbReference type="RefSeq" id="WP_163672003.1">
    <property type="nucleotide sequence ID" value="NZ_AP022570.1"/>
</dbReference>
<accession>A0A6N4V8C6</accession>
<name>A0A6N4V8C6_9MYCO</name>
<organism evidence="1 2">
    <name type="scientific">Mycolicibacterium poriferae</name>
    <dbReference type="NCBI Taxonomy" id="39694"/>
    <lineage>
        <taxon>Bacteria</taxon>
        <taxon>Bacillati</taxon>
        <taxon>Actinomycetota</taxon>
        <taxon>Actinomycetes</taxon>
        <taxon>Mycobacteriales</taxon>
        <taxon>Mycobacteriaceae</taxon>
        <taxon>Mycolicibacterium</taxon>
    </lineage>
</organism>
<sequence length="108" mass="11916">MPTDHRRHAITETEDISNALDVARRVWPDLADKPGALLRRLVLVGADKVKHDADVLRRERGQAIADTGGALTGVFGPGYLSELREDWPSDRAGRQHVDRTLRGGRCAP</sequence>
<keyword evidence="2" id="KW-1185">Reference proteome</keyword>
<proteinExistence type="predicted"/>
<reference evidence="1 2" key="1">
    <citation type="journal article" date="2019" name="Emerg. Microbes Infect.">
        <title>Comprehensive subspecies identification of 175 nontuberculous mycobacteria species based on 7547 genomic profiles.</title>
        <authorList>
            <person name="Matsumoto Y."/>
            <person name="Kinjo T."/>
            <person name="Motooka D."/>
            <person name="Nabeya D."/>
            <person name="Jung N."/>
            <person name="Uechi K."/>
            <person name="Horii T."/>
            <person name="Iida T."/>
            <person name="Fujita J."/>
            <person name="Nakamura S."/>
        </authorList>
    </citation>
    <scope>NUCLEOTIDE SEQUENCE [LARGE SCALE GENOMIC DNA]</scope>
    <source>
        <strain evidence="1 2">JCM 12603</strain>
    </source>
</reference>
<evidence type="ECO:0000313" key="1">
    <source>
        <dbReference type="EMBL" id="BBX50343.1"/>
    </source>
</evidence>
<evidence type="ECO:0000313" key="2">
    <source>
        <dbReference type="Proteomes" id="UP000466785"/>
    </source>
</evidence>
<dbReference type="Proteomes" id="UP000466785">
    <property type="component" value="Chromosome"/>
</dbReference>
<protein>
    <submittedName>
        <fullName evidence="1">Uncharacterized protein</fullName>
    </submittedName>
</protein>
<dbReference type="KEGG" id="mpof:MPOR_13690"/>
<gene>
    <name evidence="1" type="ORF">MPOR_13690</name>
</gene>
<dbReference type="AlphaFoldDB" id="A0A6N4V8C6"/>